<evidence type="ECO:0000313" key="4">
    <source>
        <dbReference type="Proteomes" id="UP000054144"/>
    </source>
</evidence>
<feature type="compositionally biased region" description="Acidic residues" evidence="2">
    <location>
        <begin position="985"/>
        <end position="1000"/>
    </location>
</feature>
<feature type="compositionally biased region" description="Basic and acidic residues" evidence="2">
    <location>
        <begin position="965"/>
        <end position="983"/>
    </location>
</feature>
<feature type="region of interest" description="Disordered" evidence="2">
    <location>
        <begin position="22"/>
        <end position="78"/>
    </location>
</feature>
<feature type="region of interest" description="Disordered" evidence="2">
    <location>
        <begin position="802"/>
        <end position="826"/>
    </location>
</feature>
<feature type="compositionally biased region" description="Pro residues" evidence="2">
    <location>
        <begin position="857"/>
        <end position="866"/>
    </location>
</feature>
<feature type="region of interest" description="Disordered" evidence="2">
    <location>
        <begin position="849"/>
        <end position="880"/>
    </location>
</feature>
<feature type="compositionally biased region" description="Low complexity" evidence="2">
    <location>
        <begin position="806"/>
        <end position="822"/>
    </location>
</feature>
<evidence type="ECO:0000256" key="2">
    <source>
        <dbReference type="SAM" id="MobiDB-lite"/>
    </source>
</evidence>
<feature type="compositionally biased region" description="Low complexity" evidence="2">
    <location>
        <begin position="1998"/>
        <end position="2013"/>
    </location>
</feature>
<name>A0A0D7AAN9_9AGAR</name>
<feature type="compositionally biased region" description="Basic and acidic residues" evidence="2">
    <location>
        <begin position="559"/>
        <end position="568"/>
    </location>
</feature>
<accession>A0A0D7AAN9</accession>
<feature type="compositionally biased region" description="Polar residues" evidence="2">
    <location>
        <begin position="461"/>
        <end position="471"/>
    </location>
</feature>
<dbReference type="PANTHER" id="PTHR18887:SF5">
    <property type="entry name" value="GOLGIN SUBFAMILY B MEMBER 1-LIKE"/>
    <property type="match status" value="1"/>
</dbReference>
<feature type="region of interest" description="Disordered" evidence="2">
    <location>
        <begin position="908"/>
        <end position="927"/>
    </location>
</feature>
<dbReference type="InterPro" id="IPR026202">
    <property type="entry name" value="GOLGB1"/>
</dbReference>
<keyword evidence="4" id="KW-1185">Reference proteome</keyword>
<dbReference type="SUPFAM" id="SSF57997">
    <property type="entry name" value="Tropomyosin"/>
    <property type="match status" value="2"/>
</dbReference>
<gene>
    <name evidence="3" type="ORF">FISHEDRAFT_59902</name>
</gene>
<feature type="coiled-coil region" evidence="1">
    <location>
        <begin position="1792"/>
        <end position="1903"/>
    </location>
</feature>
<sequence length="2030" mass="220435">MARQREALPHLNIAPTLGMQQPIGGPAMFSPALPTPLQRSFHPPFPPPGVPLQTPMQTSFGFQGGPPGAPHRPMHHPAHQSIAHLAALGIPPPVGFAMPPMPAMTPVMGHFPRPSIGGLPPVGPPFPHRNRRQLSIGGPPKATLGGPARKVSPIPPPSLSPNPAAQKTKKTIVSIPKESITDESGDITRPAWARTPLDLAYLPAHPEVLPVETSTRAIYPSDAERLKIPASIDVFLPGRLSWIQLKQRDIDVKLQKLGVEPGSNASGSAPHIYAPHARAASISSPADPALLLFKLNKLQQAQAAASASATPSPQAPFAPSPSGGHGHSLSMVPFWNTSTMRADAPRITSPSRSPVPPTGLIHAPQSRSTLPDFALGFGLHAPDEGDEDAAAADEEVASTIFGRDPAELSIVTDRAVYDDETRVMLGVEGEEGDTDTGEERRGDVLETRSADDSRSVLAHSRQASLRSQHVSRLSRAMPVRARSVSEAPEDTRRESVTGDVPRSQDKSVQEDINPDASQDMDIEDAIDEWTGSEDAYNVGIDEDSSDDDDVSIEWSNPSDEERARQARVERRRRSQQTQEPPSEHPRRIPPFPLPPESVPTDMALGPRVPDNTMVFPVPQPLRPRSLEEDLISNPSDEEPATGYLHTDMGYPVMGSGHFSHSPSSSARPLPQIPHSRGVSDSDPRGAPSPFTPSMRDQLSAHDHANAHSPQASVVSANSIRSQQQPRHSSHPSQFSVHSRPASHSEHPSIHVHVQQPSIHTSARPTHGKQPSIGLNPFAKPFVFGGVAPLTLPQASLAAFTPLRQPTESQTSQSQSLVTSSQTFGPNSGRVLNVAAPEFKPTLNVAAPEFRPGSFTFQPPPGSPRMPVPEQVQDSAPGTAAPSAQLVLPRPLPAPPVVVVSEDEEVLPNIQKNRRSRRGSNDSGVSYVEGDSMRSFRFPPAFDLTSSPKLDSVMASAHLPTVPTGDKGEIQRTESPEAQEHSIDEVSIEVSDEDDDGDDESTGSGPFGQYTFSDSANRPRRAPMPLDFRHPVSKNTVPAGVFKALGEERTRRAVRSRLGSRDVFELDVARVSLDDLDVTPLSQQLSVRKQSTVPNTATLRHARPTVIDDEEDVFGGGGATSHSRRRSSLPDDVIRHQSRSRSVSPDSPPSPSMVLSTRLEMHRYEARLESMLDEKLAPLRRALAGGPSLKPATEAMIDEVVSLFRVQLQESAARGFDEDSRRDARGDLDVEIIMDAVKQGHDEARGLLHSEIERLSKVLPAGDVSMQDLLPLIEHHTAHIVHTVTDAIGGLSDAVAQIPVHVDAITQAASVHDRQAIVDGVLNVLAPFIALAKQAERVDYNVLTDRLTQAVKPHISQLIDLASDKRETAALIVDRLRPLFPSLIPPSSPVVDVEGMTAKLLTEIRRAIAPIDAFEIKEQVADLVVERLDSRLSVRDRSFNVDTVANRVCDTITDAMKPVGDLADQLSTVHTTQTSLMEQQSGFAVVQGVAADAISALSAQLSTAVDAIASTITESQKHTSVTSDYEERMSQTKSALDDLRGSLRDLVASKDGLVSLQNQLLERFNTFALPDVLSTATSALQTAQAELALSREATKSEVEELRRANTEFQVQVAKARGAHGQVRVEKDVLADKLGVVEADRDRLRAEGKELQAASKAAQLVEDRNRELEDALQKALERLQTSDVATQANQQRISELERECRDLTTERQDLKSKVDSLELRLNFASRDKDTAVTALTSLQMQYDNLQSQQDIWESLRQTCRQINDVSALVGQVDNEELKELRRIRDASKVLEGEHTALKKRFKEQEAKVGNAERTAFTARQTLSQAQQRGTEWEKRAKEVEAQLELTTTKLEQSEQTLVQLEADHSIVKIQLEEHEANARLADDREMKLRDTISTLEAKVERIQEELGSSKHLNTPGPHHRVVANGNGVASYRSESRASTARSVTPNGVAKPASGSPVNGGIWDSMHAPKGGPAALQEKSASRSHAPRQPVASHYAAPQARRPYSRTSSYYRLSPTPSVASAAPTLGEDGWYS</sequence>
<feature type="region of interest" description="Disordered" evidence="2">
    <location>
        <begin position="958"/>
        <end position="1031"/>
    </location>
</feature>
<feature type="region of interest" description="Disordered" evidence="2">
    <location>
        <begin position="304"/>
        <end position="330"/>
    </location>
</feature>
<dbReference type="EMBL" id="KN882016">
    <property type="protein sequence ID" value="KIY47001.1"/>
    <property type="molecule type" value="Genomic_DNA"/>
</dbReference>
<feature type="compositionally biased region" description="Low complexity" evidence="2">
    <location>
        <begin position="720"/>
        <end position="733"/>
    </location>
</feature>
<feature type="compositionally biased region" description="Polar residues" evidence="2">
    <location>
        <begin position="707"/>
        <end position="719"/>
    </location>
</feature>
<feature type="region of interest" description="Disordered" evidence="2">
    <location>
        <begin position="425"/>
        <end position="604"/>
    </location>
</feature>
<feature type="compositionally biased region" description="Basic and acidic residues" evidence="2">
    <location>
        <begin position="489"/>
        <end position="509"/>
    </location>
</feature>
<dbReference type="GO" id="GO:0005794">
    <property type="term" value="C:Golgi apparatus"/>
    <property type="evidence" value="ECO:0007669"/>
    <property type="project" value="InterPro"/>
</dbReference>
<keyword evidence="1" id="KW-0175">Coiled coil</keyword>
<feature type="compositionally biased region" description="Acidic residues" evidence="2">
    <location>
        <begin position="518"/>
        <end position="531"/>
    </location>
</feature>
<feature type="compositionally biased region" description="Pro residues" evidence="2">
    <location>
        <begin position="588"/>
        <end position="597"/>
    </location>
</feature>
<dbReference type="OrthoDB" id="3357224at2759"/>
<feature type="compositionally biased region" description="Basic and acidic residues" evidence="2">
    <location>
        <begin position="437"/>
        <end position="454"/>
    </location>
</feature>
<feature type="region of interest" description="Disordered" evidence="2">
    <location>
        <begin position="1107"/>
        <end position="1153"/>
    </location>
</feature>
<evidence type="ECO:0000256" key="1">
    <source>
        <dbReference type="SAM" id="Coils"/>
    </source>
</evidence>
<feature type="region of interest" description="Disordered" evidence="2">
    <location>
        <begin position="653"/>
        <end position="773"/>
    </location>
</feature>
<proteinExistence type="predicted"/>
<protein>
    <submittedName>
        <fullName evidence="3">Uncharacterized protein</fullName>
    </submittedName>
</protein>
<feature type="compositionally biased region" description="Acidic residues" evidence="2">
    <location>
        <begin position="540"/>
        <end position="551"/>
    </location>
</feature>
<organism evidence="3 4">
    <name type="scientific">Fistulina hepatica ATCC 64428</name>
    <dbReference type="NCBI Taxonomy" id="1128425"/>
    <lineage>
        <taxon>Eukaryota</taxon>
        <taxon>Fungi</taxon>
        <taxon>Dikarya</taxon>
        <taxon>Basidiomycota</taxon>
        <taxon>Agaricomycotina</taxon>
        <taxon>Agaricomycetes</taxon>
        <taxon>Agaricomycetidae</taxon>
        <taxon>Agaricales</taxon>
        <taxon>Fistulinaceae</taxon>
        <taxon>Fistulina</taxon>
    </lineage>
</organism>
<feature type="coiled-coil region" evidence="1">
    <location>
        <begin position="1649"/>
        <end position="1725"/>
    </location>
</feature>
<feature type="compositionally biased region" description="Polar residues" evidence="2">
    <location>
        <begin position="754"/>
        <end position="763"/>
    </location>
</feature>
<feature type="region of interest" description="Disordered" evidence="2">
    <location>
        <begin position="1927"/>
        <end position="2030"/>
    </location>
</feature>
<feature type="region of interest" description="Disordered" evidence="2">
    <location>
        <begin position="346"/>
        <end position="365"/>
    </location>
</feature>
<feature type="compositionally biased region" description="Polar residues" evidence="2">
    <location>
        <begin position="1934"/>
        <end position="1943"/>
    </location>
</feature>
<reference evidence="3 4" key="1">
    <citation type="journal article" date="2015" name="Fungal Genet. Biol.">
        <title>Evolution of novel wood decay mechanisms in Agaricales revealed by the genome sequences of Fistulina hepatica and Cylindrobasidium torrendii.</title>
        <authorList>
            <person name="Floudas D."/>
            <person name="Held B.W."/>
            <person name="Riley R."/>
            <person name="Nagy L.G."/>
            <person name="Koehler G."/>
            <person name="Ransdell A.S."/>
            <person name="Younus H."/>
            <person name="Chow J."/>
            <person name="Chiniquy J."/>
            <person name="Lipzen A."/>
            <person name="Tritt A."/>
            <person name="Sun H."/>
            <person name="Haridas S."/>
            <person name="LaButti K."/>
            <person name="Ohm R.A."/>
            <person name="Kues U."/>
            <person name="Blanchette R.A."/>
            <person name="Grigoriev I.V."/>
            <person name="Minto R.E."/>
            <person name="Hibbett D.S."/>
        </authorList>
    </citation>
    <scope>NUCLEOTIDE SEQUENCE [LARGE SCALE GENOMIC DNA]</scope>
    <source>
        <strain evidence="3 4">ATCC 64428</strain>
    </source>
</reference>
<feature type="compositionally biased region" description="Low complexity" evidence="2">
    <location>
        <begin position="654"/>
        <end position="665"/>
    </location>
</feature>
<dbReference type="PANTHER" id="PTHR18887">
    <property type="entry name" value="GOLGI-ASSOCIATED PROTEIN GCP360-RELATED"/>
    <property type="match status" value="1"/>
</dbReference>
<evidence type="ECO:0000313" key="3">
    <source>
        <dbReference type="EMBL" id="KIY47001.1"/>
    </source>
</evidence>
<dbReference type="Proteomes" id="UP000054144">
    <property type="component" value="Unassembled WGS sequence"/>
</dbReference>